<dbReference type="AlphaFoldDB" id="A0A9D1FIJ3"/>
<name>A0A9D1FIJ3_9BACT</name>
<dbReference type="InterPro" id="IPR005501">
    <property type="entry name" value="LamB/YcsF/PxpA-like"/>
</dbReference>
<sequence length="213" mass="24125">MFDFNCDCAQEYGVYKNEKELEIAKYVSSINIAAGFHSGDPLSIKRALEFAKENNVSIGAHIGYQDIQGFGSRKVELNDEELETTVIYQISAISSFANAMGLEIEHVRLHGAMKNELNSNIDFAKKVACAIKKLNPWLNLYINNSEFKEILEKETGIKCAFEVNFQDWGTIRQIRELEVKPDTIHFCNVEDAMRAREVLKPTPVNFNRVGGQI</sequence>
<dbReference type="EMBL" id="DVJQ01000020">
    <property type="protein sequence ID" value="HIS73825.1"/>
    <property type="molecule type" value="Genomic_DNA"/>
</dbReference>
<dbReference type="InterPro" id="IPR011330">
    <property type="entry name" value="Glyco_hydro/deAcase_b/a-brl"/>
</dbReference>
<organism evidence="1 2">
    <name type="scientific">Candidatus Galligastranaerophilus intestinavium</name>
    <dbReference type="NCBI Taxonomy" id="2840836"/>
    <lineage>
        <taxon>Bacteria</taxon>
        <taxon>Candidatus Galligastranaerophilus</taxon>
    </lineage>
</organism>
<proteinExistence type="predicted"/>
<accession>A0A9D1FIJ3</accession>
<dbReference type="SUPFAM" id="SSF88713">
    <property type="entry name" value="Glycoside hydrolase/deacetylase"/>
    <property type="match status" value="1"/>
</dbReference>
<gene>
    <name evidence="1" type="ORF">IAA86_02255</name>
</gene>
<reference evidence="1" key="2">
    <citation type="journal article" date="2021" name="PeerJ">
        <title>Extensive microbial diversity within the chicken gut microbiome revealed by metagenomics and culture.</title>
        <authorList>
            <person name="Gilroy R."/>
            <person name="Ravi A."/>
            <person name="Getino M."/>
            <person name="Pursley I."/>
            <person name="Horton D.L."/>
            <person name="Alikhan N.F."/>
            <person name="Baker D."/>
            <person name="Gharbi K."/>
            <person name="Hall N."/>
            <person name="Watson M."/>
            <person name="Adriaenssens E.M."/>
            <person name="Foster-Nyarko E."/>
            <person name="Jarju S."/>
            <person name="Secka A."/>
            <person name="Antonio M."/>
            <person name="Oren A."/>
            <person name="Chaudhuri R.R."/>
            <person name="La Ragione R."/>
            <person name="Hildebrand F."/>
            <person name="Pallen M.J."/>
        </authorList>
    </citation>
    <scope>NUCLEOTIDE SEQUENCE</scope>
    <source>
        <strain evidence="1">CHK152-2871</strain>
    </source>
</reference>
<comment type="caution">
    <text evidence="1">The sequence shown here is derived from an EMBL/GenBank/DDBJ whole genome shotgun (WGS) entry which is preliminary data.</text>
</comment>
<dbReference type="Proteomes" id="UP000886865">
    <property type="component" value="Unassembled WGS sequence"/>
</dbReference>
<dbReference type="PANTHER" id="PTHR30292">
    <property type="entry name" value="UNCHARACTERIZED PROTEIN YBGL-RELATED"/>
    <property type="match status" value="1"/>
</dbReference>
<protein>
    <submittedName>
        <fullName evidence="1">LamB/YcsF family protein</fullName>
    </submittedName>
</protein>
<dbReference type="Pfam" id="PF03746">
    <property type="entry name" value="LamB_YcsF"/>
    <property type="match status" value="1"/>
</dbReference>
<reference evidence="1" key="1">
    <citation type="submission" date="2020-10" db="EMBL/GenBank/DDBJ databases">
        <authorList>
            <person name="Gilroy R."/>
        </authorList>
    </citation>
    <scope>NUCLEOTIDE SEQUENCE</scope>
    <source>
        <strain evidence="1">CHK152-2871</strain>
    </source>
</reference>
<dbReference type="Gene3D" id="3.20.20.370">
    <property type="entry name" value="Glycoside hydrolase/deacetylase"/>
    <property type="match status" value="1"/>
</dbReference>
<dbReference type="PANTHER" id="PTHR30292:SF0">
    <property type="entry name" value="5-OXOPROLINASE SUBUNIT A"/>
    <property type="match status" value="1"/>
</dbReference>
<dbReference type="GO" id="GO:0005975">
    <property type="term" value="P:carbohydrate metabolic process"/>
    <property type="evidence" value="ECO:0007669"/>
    <property type="project" value="InterPro"/>
</dbReference>
<evidence type="ECO:0000313" key="1">
    <source>
        <dbReference type="EMBL" id="HIS73825.1"/>
    </source>
</evidence>
<evidence type="ECO:0000313" key="2">
    <source>
        <dbReference type="Proteomes" id="UP000886865"/>
    </source>
</evidence>